<dbReference type="PROSITE" id="PS52004">
    <property type="entry name" value="KS3_2"/>
    <property type="match status" value="1"/>
</dbReference>
<comment type="pathway">
    <text evidence="1">Lipid metabolism.</text>
</comment>
<dbReference type="SMART" id="SM00825">
    <property type="entry name" value="PKS_KS"/>
    <property type="match status" value="1"/>
</dbReference>
<dbReference type="InterPro" id="IPR014031">
    <property type="entry name" value="Ketoacyl_synth_C"/>
</dbReference>
<evidence type="ECO:0000256" key="3">
    <source>
        <dbReference type="ARBA" id="ARBA00022679"/>
    </source>
</evidence>
<keyword evidence="3 4" id="KW-0808">Transferase</keyword>
<reference evidence="6 7" key="1">
    <citation type="submission" date="2024-04" db="EMBL/GenBank/DDBJ databases">
        <authorList>
            <person name="Cremers G."/>
        </authorList>
    </citation>
    <scope>NUCLEOTIDE SEQUENCE [LARGE SCALE GENOMIC DNA]</scope>
    <source>
        <strain evidence="6">MeCH1-AG</strain>
    </source>
</reference>
<gene>
    <name evidence="6" type="ORF">MECH1_V1_1245</name>
</gene>
<keyword evidence="7" id="KW-1185">Reference proteome</keyword>
<evidence type="ECO:0000256" key="1">
    <source>
        <dbReference type="ARBA" id="ARBA00005189"/>
    </source>
</evidence>
<dbReference type="EMBL" id="OZ026884">
    <property type="protein sequence ID" value="CAL1240021.1"/>
    <property type="molecule type" value="Genomic_DNA"/>
</dbReference>
<dbReference type="PANTHER" id="PTHR11712:SF320">
    <property type="entry name" value="BETA-KETOACYL SYNTHASE"/>
    <property type="match status" value="1"/>
</dbReference>
<proteinExistence type="inferred from homology"/>
<dbReference type="PANTHER" id="PTHR11712">
    <property type="entry name" value="POLYKETIDE SYNTHASE-RELATED"/>
    <property type="match status" value="1"/>
</dbReference>
<accession>A0ABM9NHK4</accession>
<evidence type="ECO:0000313" key="7">
    <source>
        <dbReference type="Proteomes" id="UP001497493"/>
    </source>
</evidence>
<dbReference type="NCBIfam" id="NF006618">
    <property type="entry name" value="PRK09185.1"/>
    <property type="match status" value="1"/>
</dbReference>
<evidence type="ECO:0000313" key="6">
    <source>
        <dbReference type="EMBL" id="CAL1240021.1"/>
    </source>
</evidence>
<dbReference type="CDD" id="cd00834">
    <property type="entry name" value="KAS_I_II"/>
    <property type="match status" value="1"/>
</dbReference>
<dbReference type="Pfam" id="PF02801">
    <property type="entry name" value="Ketoacyl-synt_C"/>
    <property type="match status" value="1"/>
</dbReference>
<feature type="domain" description="Ketosynthase family 3 (KS3)" evidence="5">
    <location>
        <begin position="1"/>
        <end position="411"/>
    </location>
</feature>
<sequence>MTVSRLIQRFPELVSVQPMPPVRLKAWTLVSALGAGVAATLAGLRERRSGLRPCDFLEARLPTWIGRVEGLERAPVIDRLARYDSRNHRLAQLCLEQDGFAAAVAEARRRHGPERIAVVLGTSTSGILETERAYRQRDPETGSLPPGFSYRHTHNAFAGVEFVRQYLRLAGPGLAISTACSSSAKVFASATRMLAAGLCDAVVAGGVDSLCLTTLYGFSALELTSDQPCRPADADRRGISIGEGAGFALLERASGAEGGLALLGYGESSDAYHMSSPHPEGRGAALAMAAALLRAGRDPEQVDYVLLHGTGTRSNDSAEDRALCAVLGPGVPCSSVKGWIGHTLGAAGVLNALIACLCLETGFAPPSLNTERVDPEFSAWVLQEELRRPLATILSNAFGFGGNNASLLLGRVVP</sequence>
<evidence type="ECO:0000256" key="4">
    <source>
        <dbReference type="RuleBase" id="RU003694"/>
    </source>
</evidence>
<dbReference type="Proteomes" id="UP001497493">
    <property type="component" value="Chromosome"/>
</dbReference>
<dbReference type="SUPFAM" id="SSF53901">
    <property type="entry name" value="Thiolase-like"/>
    <property type="match status" value="2"/>
</dbReference>
<dbReference type="InterPro" id="IPR020841">
    <property type="entry name" value="PKS_Beta-ketoAc_synthase_dom"/>
</dbReference>
<protein>
    <submittedName>
        <fullName evidence="6">Beta-ketoacyl-[acyl-carrier-protein] synthase family protein</fullName>
    </submittedName>
</protein>
<dbReference type="InterPro" id="IPR014030">
    <property type="entry name" value="Ketoacyl_synth_N"/>
</dbReference>
<name>A0ABM9NHK4_9GAMM</name>
<dbReference type="RefSeq" id="WP_348759538.1">
    <property type="nucleotide sequence ID" value="NZ_OZ026884.1"/>
</dbReference>
<dbReference type="InterPro" id="IPR016039">
    <property type="entry name" value="Thiolase-like"/>
</dbReference>
<evidence type="ECO:0000256" key="2">
    <source>
        <dbReference type="ARBA" id="ARBA00008467"/>
    </source>
</evidence>
<dbReference type="Pfam" id="PF00109">
    <property type="entry name" value="ketoacyl-synt"/>
    <property type="match status" value="1"/>
</dbReference>
<evidence type="ECO:0000259" key="5">
    <source>
        <dbReference type="PROSITE" id="PS52004"/>
    </source>
</evidence>
<comment type="similarity">
    <text evidence="2 4">Belongs to the thiolase-like superfamily. Beta-ketoacyl-ACP synthases family.</text>
</comment>
<dbReference type="InterPro" id="IPR000794">
    <property type="entry name" value="Beta-ketoacyl_synthase"/>
</dbReference>
<dbReference type="Gene3D" id="3.40.47.10">
    <property type="match status" value="1"/>
</dbReference>
<organism evidence="6 7">
    <name type="scientific">Candidatus Methylocalor cossyra</name>
    <dbReference type="NCBI Taxonomy" id="3108543"/>
    <lineage>
        <taxon>Bacteria</taxon>
        <taxon>Pseudomonadati</taxon>
        <taxon>Pseudomonadota</taxon>
        <taxon>Gammaproteobacteria</taxon>
        <taxon>Methylococcales</taxon>
        <taxon>Methylococcaceae</taxon>
        <taxon>Candidatus Methylocalor</taxon>
    </lineage>
</organism>